<dbReference type="RefSeq" id="WP_044346147.1">
    <property type="nucleotide sequence ID" value="NZ_AZAC01000001.1"/>
</dbReference>
<evidence type="ECO:0000313" key="1">
    <source>
        <dbReference type="EMBL" id="KIX15884.1"/>
    </source>
</evidence>
<dbReference type="InParanoid" id="A0A0D2JCL4"/>
<protein>
    <submittedName>
        <fullName evidence="1">Uncharacterized protein</fullName>
    </submittedName>
</protein>
<evidence type="ECO:0000313" key="2">
    <source>
        <dbReference type="Proteomes" id="UP000032233"/>
    </source>
</evidence>
<proteinExistence type="predicted"/>
<reference evidence="1 2" key="1">
    <citation type="submission" date="2013-11" db="EMBL/GenBank/DDBJ databases">
        <title>Metagenomic analysis of a methanogenic consortium involved in long chain n-alkane degradation.</title>
        <authorList>
            <person name="Davidova I.A."/>
            <person name="Callaghan A.V."/>
            <person name="Wawrik B."/>
            <person name="Pruitt S."/>
            <person name="Marks C."/>
            <person name="Duncan K.E."/>
            <person name="Suflita J.M."/>
        </authorList>
    </citation>
    <scope>NUCLEOTIDE SEQUENCE [LARGE SCALE GENOMIC DNA]</scope>
    <source>
        <strain evidence="1 2">SPR</strain>
    </source>
</reference>
<name>A0A0D2JCL4_9BACT</name>
<keyword evidence="2" id="KW-1185">Reference proteome</keyword>
<accession>A0A0D2JCL4</accession>
<dbReference type="OrthoDB" id="5515798at2"/>
<organism evidence="1 2">
    <name type="scientific">Dethiosulfatarculus sandiegensis</name>
    <dbReference type="NCBI Taxonomy" id="1429043"/>
    <lineage>
        <taxon>Bacteria</taxon>
        <taxon>Pseudomonadati</taxon>
        <taxon>Thermodesulfobacteriota</taxon>
        <taxon>Desulfarculia</taxon>
        <taxon>Desulfarculales</taxon>
        <taxon>Desulfarculaceae</taxon>
        <taxon>Dethiosulfatarculus</taxon>
    </lineage>
</organism>
<sequence length="111" mass="12897">MIRLRLFGRCRIYHDPVSPVLIAPAQVGWEAWFRKIDLVTPRRLKGEELLMRTRGWWTVEPSQVAKIIRARAKLVVGSKGQLMVESEDEREIEALKLDLAKKFQDQVFLAP</sequence>
<dbReference type="AlphaFoldDB" id="A0A0D2JCL4"/>
<gene>
    <name evidence="1" type="ORF">X474_00920</name>
</gene>
<comment type="caution">
    <text evidence="1">The sequence shown here is derived from an EMBL/GenBank/DDBJ whole genome shotgun (WGS) entry which is preliminary data.</text>
</comment>
<dbReference type="EMBL" id="AZAC01000001">
    <property type="protein sequence ID" value="KIX15884.1"/>
    <property type="molecule type" value="Genomic_DNA"/>
</dbReference>
<dbReference type="Proteomes" id="UP000032233">
    <property type="component" value="Unassembled WGS sequence"/>
</dbReference>
<dbReference type="STRING" id="1429043.X474_00920"/>